<evidence type="ECO:0000313" key="4">
    <source>
        <dbReference type="Proteomes" id="UP000566819"/>
    </source>
</evidence>
<dbReference type="SUPFAM" id="SSF143865">
    <property type="entry name" value="CorA soluble domain-like"/>
    <property type="match status" value="1"/>
</dbReference>
<dbReference type="Gene3D" id="1.20.58.340">
    <property type="entry name" value="Magnesium transport protein CorA, transmembrane region"/>
    <property type="match status" value="1"/>
</dbReference>
<sequence>MSEAKYFSLDSTAPAPIHNVHYDLEAGQSPTAGPAPHMKPTSVRSEASGSNIEIYPYIKRRRDRIPSQTPILHEECQITVVDFSERDMVSQDFGNEQFLEFLEKKHEDWVSCRWINFNSLSWDVIQALGKHKKLHRLAIEDLINTNNRTKVDWYADHTFIVLTLQKLVHLHPDNDDSDSDSDSDRSSLGTKKSKHGGFSKAIHNIFSKLKAKDKFNEKQRKPTVPKTNICEDNTVIPFFESSADDIELPILHRLSTPDTLLRRSCDASMLLQAIIDAIIDLAIPVTTAYQDVIGELELDVLTSPDIKQSKILYVITNIIVAESRPL</sequence>
<dbReference type="AlphaFoldDB" id="A0A8H4W4G1"/>
<dbReference type="Proteomes" id="UP000566819">
    <property type="component" value="Unassembled WGS sequence"/>
</dbReference>
<evidence type="ECO:0000256" key="1">
    <source>
        <dbReference type="ARBA" id="ARBA00004651"/>
    </source>
</evidence>
<evidence type="ECO:0000256" key="2">
    <source>
        <dbReference type="SAM" id="MobiDB-lite"/>
    </source>
</evidence>
<dbReference type="GO" id="GO:0005886">
    <property type="term" value="C:plasma membrane"/>
    <property type="evidence" value="ECO:0007669"/>
    <property type="project" value="UniProtKB-SubCell"/>
</dbReference>
<evidence type="ECO:0000313" key="3">
    <source>
        <dbReference type="EMBL" id="KAF4633838.1"/>
    </source>
</evidence>
<comment type="subcellular location">
    <subcellularLocation>
        <location evidence="1">Cell membrane</location>
        <topology evidence="1">Multi-pass membrane protein</topology>
    </subcellularLocation>
</comment>
<dbReference type="InterPro" id="IPR045861">
    <property type="entry name" value="CorA_cytoplasmic_dom"/>
</dbReference>
<dbReference type="PANTHER" id="PTHR46494">
    <property type="entry name" value="CORA FAMILY METAL ION TRANSPORTER (EUROFUNG)"/>
    <property type="match status" value="1"/>
</dbReference>
<dbReference type="GO" id="GO:0050897">
    <property type="term" value="F:cobalt ion binding"/>
    <property type="evidence" value="ECO:0007669"/>
    <property type="project" value="TreeGrafter"/>
</dbReference>
<organism evidence="3 4">
    <name type="scientific">Cudoniella acicularis</name>
    <dbReference type="NCBI Taxonomy" id="354080"/>
    <lineage>
        <taxon>Eukaryota</taxon>
        <taxon>Fungi</taxon>
        <taxon>Dikarya</taxon>
        <taxon>Ascomycota</taxon>
        <taxon>Pezizomycotina</taxon>
        <taxon>Leotiomycetes</taxon>
        <taxon>Helotiales</taxon>
        <taxon>Tricladiaceae</taxon>
        <taxon>Cudoniella</taxon>
    </lineage>
</organism>
<dbReference type="GO" id="GO:0015095">
    <property type="term" value="F:magnesium ion transmembrane transporter activity"/>
    <property type="evidence" value="ECO:0007669"/>
    <property type="project" value="TreeGrafter"/>
</dbReference>
<feature type="region of interest" description="Disordered" evidence="2">
    <location>
        <begin position="25"/>
        <end position="47"/>
    </location>
</feature>
<gene>
    <name evidence="3" type="ORF">G7Y89_g4278</name>
</gene>
<dbReference type="OrthoDB" id="165352at2759"/>
<name>A0A8H4W4G1_9HELO</name>
<comment type="caution">
    <text evidence="3">The sequence shown here is derived from an EMBL/GenBank/DDBJ whole genome shotgun (WGS) entry which is preliminary data.</text>
</comment>
<keyword evidence="4" id="KW-1185">Reference proteome</keyword>
<protein>
    <submittedName>
        <fullName evidence="3">Uncharacterized protein</fullName>
    </submittedName>
</protein>
<dbReference type="GO" id="GO:0015087">
    <property type="term" value="F:cobalt ion transmembrane transporter activity"/>
    <property type="evidence" value="ECO:0007669"/>
    <property type="project" value="TreeGrafter"/>
</dbReference>
<feature type="region of interest" description="Disordered" evidence="2">
    <location>
        <begin position="173"/>
        <end position="196"/>
    </location>
</feature>
<accession>A0A8H4W4G1</accession>
<reference evidence="3 4" key="1">
    <citation type="submission" date="2020-03" db="EMBL/GenBank/DDBJ databases">
        <title>Draft Genome Sequence of Cudoniella acicularis.</title>
        <authorList>
            <person name="Buettner E."/>
            <person name="Kellner H."/>
        </authorList>
    </citation>
    <scope>NUCLEOTIDE SEQUENCE [LARGE SCALE GENOMIC DNA]</scope>
    <source>
        <strain evidence="3 4">DSM 108380</strain>
    </source>
</reference>
<dbReference type="Gene3D" id="3.30.460.20">
    <property type="entry name" value="CorA soluble domain-like"/>
    <property type="match status" value="1"/>
</dbReference>
<proteinExistence type="predicted"/>
<dbReference type="PANTHER" id="PTHR46494:SF1">
    <property type="entry name" value="CORA FAMILY METAL ION TRANSPORTER (EUROFUNG)"/>
    <property type="match status" value="1"/>
</dbReference>
<dbReference type="GO" id="GO:0000287">
    <property type="term" value="F:magnesium ion binding"/>
    <property type="evidence" value="ECO:0007669"/>
    <property type="project" value="TreeGrafter"/>
</dbReference>
<dbReference type="EMBL" id="JAAMPI010000228">
    <property type="protein sequence ID" value="KAF4633838.1"/>
    <property type="molecule type" value="Genomic_DNA"/>
</dbReference>